<keyword evidence="2" id="KW-1185">Reference proteome</keyword>
<dbReference type="Proteomes" id="UP001597182">
    <property type="component" value="Unassembled WGS sequence"/>
</dbReference>
<gene>
    <name evidence="1" type="ORF">ACFQ34_13210</name>
</gene>
<proteinExistence type="predicted"/>
<sequence>MTEALRATDPVRRWFSSAGHHRRPPEMQEHYLDVLDGFCRHTGKSPDELVAFCFLRRRATGERFVSVKRRVTVNEWIDVFVSEQGWTGKDAVVTANIVRGFLIHNGVLIQGKVWTGG</sequence>
<dbReference type="RefSeq" id="WP_013673503.1">
    <property type="nucleotide sequence ID" value="NZ_BAABKS010000099.1"/>
</dbReference>
<evidence type="ECO:0000313" key="1">
    <source>
        <dbReference type="EMBL" id="MFD1234242.1"/>
    </source>
</evidence>
<reference evidence="2" key="1">
    <citation type="journal article" date="2019" name="Int. J. Syst. Evol. Microbiol.">
        <title>The Global Catalogue of Microorganisms (GCM) 10K type strain sequencing project: providing services to taxonomists for standard genome sequencing and annotation.</title>
        <authorList>
            <consortium name="The Broad Institute Genomics Platform"/>
            <consortium name="The Broad Institute Genome Sequencing Center for Infectious Disease"/>
            <person name="Wu L."/>
            <person name="Ma J."/>
        </authorList>
    </citation>
    <scope>NUCLEOTIDE SEQUENCE [LARGE SCALE GENOMIC DNA]</scope>
    <source>
        <strain evidence="2">CCUG 49018</strain>
    </source>
</reference>
<comment type="caution">
    <text evidence="1">The sequence shown here is derived from an EMBL/GenBank/DDBJ whole genome shotgun (WGS) entry which is preliminary data.</text>
</comment>
<accession>A0ABW3VGS2</accession>
<organism evidence="1 2">
    <name type="scientific">Pseudonocardia benzenivorans</name>
    <dbReference type="NCBI Taxonomy" id="228005"/>
    <lineage>
        <taxon>Bacteria</taxon>
        <taxon>Bacillati</taxon>
        <taxon>Actinomycetota</taxon>
        <taxon>Actinomycetes</taxon>
        <taxon>Pseudonocardiales</taxon>
        <taxon>Pseudonocardiaceae</taxon>
        <taxon>Pseudonocardia</taxon>
    </lineage>
</organism>
<name>A0ABW3VGS2_9PSEU</name>
<evidence type="ECO:0000313" key="2">
    <source>
        <dbReference type="Proteomes" id="UP001597182"/>
    </source>
</evidence>
<dbReference type="EMBL" id="JBHTMB010000120">
    <property type="protein sequence ID" value="MFD1234242.1"/>
    <property type="molecule type" value="Genomic_DNA"/>
</dbReference>
<protein>
    <submittedName>
        <fullName evidence="1">Uncharacterized protein</fullName>
    </submittedName>
</protein>